<keyword evidence="1" id="KW-0812">Transmembrane</keyword>
<feature type="transmembrane region" description="Helical" evidence="1">
    <location>
        <begin position="79"/>
        <end position="99"/>
    </location>
</feature>
<evidence type="ECO:0000313" key="3">
    <source>
        <dbReference type="Proteomes" id="UP000309594"/>
    </source>
</evidence>
<comment type="caution">
    <text evidence="2">The sequence shown here is derived from an EMBL/GenBank/DDBJ whole genome shotgun (WGS) entry which is preliminary data.</text>
</comment>
<dbReference type="Proteomes" id="UP000309594">
    <property type="component" value="Unassembled WGS sequence"/>
</dbReference>
<name>A0A4U1FYD1_9SPHI</name>
<reference evidence="2 3" key="1">
    <citation type="submission" date="2019-04" db="EMBL/GenBank/DDBJ databases">
        <title>Pedobacter sp. RP-1-16 sp. nov., isolated from Arctic soil.</title>
        <authorList>
            <person name="Dahal R.H."/>
            <person name="Kim D.-U."/>
        </authorList>
    </citation>
    <scope>NUCLEOTIDE SEQUENCE [LARGE SCALE GENOMIC DNA]</scope>
    <source>
        <strain evidence="2 3">RP-1-16</strain>
    </source>
</reference>
<keyword evidence="1" id="KW-1133">Transmembrane helix</keyword>
<evidence type="ECO:0008006" key="4">
    <source>
        <dbReference type="Google" id="ProtNLM"/>
    </source>
</evidence>
<protein>
    <recommendedName>
        <fullName evidence="4">DoxX family protein</fullName>
    </recommendedName>
</protein>
<dbReference type="Pfam" id="PF13781">
    <property type="entry name" value="DoxX_3"/>
    <property type="match status" value="1"/>
</dbReference>
<feature type="transmembrane region" description="Helical" evidence="1">
    <location>
        <begin position="49"/>
        <end position="67"/>
    </location>
</feature>
<gene>
    <name evidence="2" type="ORF">FBD94_23815</name>
</gene>
<dbReference type="InterPro" id="IPR025695">
    <property type="entry name" value="DoxX-like"/>
</dbReference>
<dbReference type="EMBL" id="SWDX01000014">
    <property type="protein sequence ID" value="TKC56031.1"/>
    <property type="molecule type" value="Genomic_DNA"/>
</dbReference>
<evidence type="ECO:0000256" key="1">
    <source>
        <dbReference type="SAM" id="Phobius"/>
    </source>
</evidence>
<dbReference type="AlphaFoldDB" id="A0A4U1FYD1"/>
<proteinExistence type="predicted"/>
<evidence type="ECO:0000313" key="2">
    <source>
        <dbReference type="EMBL" id="TKC56031.1"/>
    </source>
</evidence>
<organism evidence="2 3">
    <name type="scientific">Pedobacter hiemivivus</name>
    <dbReference type="NCBI Taxonomy" id="2530454"/>
    <lineage>
        <taxon>Bacteria</taxon>
        <taxon>Pseudomonadati</taxon>
        <taxon>Bacteroidota</taxon>
        <taxon>Sphingobacteriia</taxon>
        <taxon>Sphingobacteriales</taxon>
        <taxon>Sphingobacteriaceae</taxon>
        <taxon>Pedobacter</taxon>
    </lineage>
</organism>
<keyword evidence="1" id="KW-0472">Membrane</keyword>
<sequence>MKDKNIHKILTICIALVWIVNGLFCKVFNFVPRHEQIIARILGDNYSRPLAVLIGLSEMGMAIWILSRISPRLNAITQIITVAMMNVLEFILVPDLLYWGKMNSIFAFMFILTIYFNEFYLKKSTVLPI</sequence>
<accession>A0A4U1FYD1</accession>
<feature type="transmembrane region" description="Helical" evidence="1">
    <location>
        <begin position="105"/>
        <end position="121"/>
    </location>
</feature>